<dbReference type="EMBL" id="PFQK01000027">
    <property type="protein sequence ID" value="PJC82097.1"/>
    <property type="molecule type" value="Genomic_DNA"/>
</dbReference>
<accession>A0A2M8GNG0</accession>
<comment type="caution">
    <text evidence="2">The sequence shown here is derived from an EMBL/GenBank/DDBJ whole genome shotgun (WGS) entry which is preliminary data.</text>
</comment>
<gene>
    <name evidence="2" type="ORF">CO007_01250</name>
</gene>
<evidence type="ECO:0000313" key="2">
    <source>
        <dbReference type="EMBL" id="PJC82097.1"/>
    </source>
</evidence>
<protein>
    <recommendedName>
        <fullName evidence="1">ParB/Spo0J HTH domain-containing protein</fullName>
    </recommendedName>
</protein>
<dbReference type="Proteomes" id="UP000229370">
    <property type="component" value="Unassembled WGS sequence"/>
</dbReference>
<feature type="domain" description="ParB/Spo0J HTH" evidence="1">
    <location>
        <begin position="18"/>
        <end position="113"/>
    </location>
</feature>
<evidence type="ECO:0000259" key="1">
    <source>
        <dbReference type="Pfam" id="PF17762"/>
    </source>
</evidence>
<dbReference type="Gene3D" id="1.10.10.2830">
    <property type="match status" value="1"/>
</dbReference>
<reference evidence="3" key="1">
    <citation type="submission" date="2017-09" db="EMBL/GenBank/DDBJ databases">
        <title>Depth-based differentiation of microbial function through sediment-hosted aquifers and enrichment of novel symbionts in the deep terrestrial subsurface.</title>
        <authorList>
            <person name="Probst A.J."/>
            <person name="Ladd B."/>
            <person name="Jarett J.K."/>
            <person name="Geller-Mcgrath D.E."/>
            <person name="Sieber C.M.K."/>
            <person name="Emerson J.B."/>
            <person name="Anantharaman K."/>
            <person name="Thomas B.C."/>
            <person name="Malmstrom R."/>
            <person name="Stieglmeier M."/>
            <person name="Klingl A."/>
            <person name="Woyke T."/>
            <person name="Ryan C.M."/>
            <person name="Banfield J.F."/>
        </authorList>
    </citation>
    <scope>NUCLEOTIDE SEQUENCE [LARGE SCALE GENOMIC DNA]</scope>
</reference>
<proteinExistence type="predicted"/>
<dbReference type="AlphaFoldDB" id="A0A2M8GNG0"/>
<dbReference type="SUPFAM" id="SSF109709">
    <property type="entry name" value="KorB DNA-binding domain-like"/>
    <property type="match status" value="1"/>
</dbReference>
<evidence type="ECO:0000313" key="3">
    <source>
        <dbReference type="Proteomes" id="UP000229370"/>
    </source>
</evidence>
<organism evidence="2 3">
    <name type="scientific">Candidatus Roizmanbacteria bacterium CG_4_8_14_3_um_filter_36_10</name>
    <dbReference type="NCBI Taxonomy" id="1974834"/>
    <lineage>
        <taxon>Bacteria</taxon>
        <taxon>Candidatus Roizmaniibacteriota</taxon>
    </lineage>
</organism>
<dbReference type="InterPro" id="IPR041468">
    <property type="entry name" value="HTH_ParB/Spo0J"/>
</dbReference>
<sequence length="178" mass="20582">MNSQQEALISRVRMEKDPFVKAKILQSLRKDSGLRLKDLALKINLKPAYLCHYLRLNRLPEMIVDGYYAEDISLSHLFVISRLKDPKKIIDVYEKVLGKNLTVLATEEIVREILYGIKTEGEALTREEKESYRQQLGKEIKLKIIQTRIKSKLEIEVKGSLAKTTKILRTILTNLKDS</sequence>
<dbReference type="Pfam" id="PF17762">
    <property type="entry name" value="HTH_ParB"/>
    <property type="match status" value="1"/>
</dbReference>
<name>A0A2M8GNG0_9BACT</name>